<dbReference type="Pfam" id="PF13414">
    <property type="entry name" value="TPR_11"/>
    <property type="match status" value="1"/>
</dbReference>
<dbReference type="SMART" id="SM00028">
    <property type="entry name" value="TPR"/>
    <property type="match status" value="2"/>
</dbReference>
<protein>
    <recommendedName>
        <fullName evidence="3">SLH domain-containing protein</fullName>
    </recommendedName>
</protein>
<feature type="chain" id="PRO_5009518529" description="SLH domain-containing protein" evidence="2">
    <location>
        <begin position="18"/>
        <end position="378"/>
    </location>
</feature>
<dbReference type="STRING" id="1817816.A2Y64_05435"/>
<keyword evidence="1" id="KW-0802">TPR repeat</keyword>
<dbReference type="Pfam" id="PF00395">
    <property type="entry name" value="SLH"/>
    <property type="match status" value="2"/>
</dbReference>
<dbReference type="InterPro" id="IPR051465">
    <property type="entry name" value="Cell_Envelope_Struct_Comp"/>
</dbReference>
<evidence type="ECO:0000256" key="1">
    <source>
        <dbReference type="PROSITE-ProRule" id="PRU00339"/>
    </source>
</evidence>
<dbReference type="InterPro" id="IPR019734">
    <property type="entry name" value="TPR_rpt"/>
</dbReference>
<feature type="domain" description="SLH" evidence="3">
    <location>
        <begin position="250"/>
        <end position="313"/>
    </location>
</feature>
<evidence type="ECO:0000259" key="3">
    <source>
        <dbReference type="PROSITE" id="PS51272"/>
    </source>
</evidence>
<organism evidence="4 5">
    <name type="scientific">Candidatus Coatesbacteria bacterium RBG_13_66_14</name>
    <dbReference type="NCBI Taxonomy" id="1817816"/>
    <lineage>
        <taxon>Bacteria</taxon>
        <taxon>Candidatus Coatesiibacteriota</taxon>
    </lineage>
</organism>
<dbReference type="InterPro" id="IPR001119">
    <property type="entry name" value="SLH_dom"/>
</dbReference>
<keyword evidence="2" id="KW-0732">Signal</keyword>
<dbReference type="AlphaFoldDB" id="A0A1F5F7F8"/>
<evidence type="ECO:0000313" key="4">
    <source>
        <dbReference type="EMBL" id="OGD75562.1"/>
    </source>
</evidence>
<dbReference type="PROSITE" id="PS51257">
    <property type="entry name" value="PROKAR_LIPOPROTEIN"/>
    <property type="match status" value="1"/>
</dbReference>
<evidence type="ECO:0000256" key="2">
    <source>
        <dbReference type="SAM" id="SignalP"/>
    </source>
</evidence>
<dbReference type="PANTHER" id="PTHR43308">
    <property type="entry name" value="OUTER MEMBRANE PROTEIN ALPHA-RELATED"/>
    <property type="match status" value="1"/>
</dbReference>
<dbReference type="PANTHER" id="PTHR43308:SF5">
    <property type="entry name" value="S-LAYER PROTEIN _ PEPTIDOGLYCAN ENDO-BETA-N-ACETYLGLUCOSAMINIDASE"/>
    <property type="match status" value="1"/>
</dbReference>
<dbReference type="SUPFAM" id="SSF48452">
    <property type="entry name" value="TPR-like"/>
    <property type="match status" value="1"/>
</dbReference>
<feature type="repeat" description="TPR" evidence="1">
    <location>
        <begin position="30"/>
        <end position="63"/>
    </location>
</feature>
<dbReference type="PROSITE" id="PS50005">
    <property type="entry name" value="TPR"/>
    <property type="match status" value="1"/>
</dbReference>
<evidence type="ECO:0000313" key="5">
    <source>
        <dbReference type="Proteomes" id="UP000177187"/>
    </source>
</evidence>
<dbReference type="PROSITE" id="PS51272">
    <property type="entry name" value="SLH"/>
    <property type="match status" value="2"/>
</dbReference>
<dbReference type="InterPro" id="IPR011990">
    <property type="entry name" value="TPR-like_helical_dom_sf"/>
</dbReference>
<dbReference type="EMBL" id="MFAF01000069">
    <property type="protein sequence ID" value="OGD75562.1"/>
    <property type="molecule type" value="Genomic_DNA"/>
</dbReference>
<feature type="domain" description="SLH" evidence="3">
    <location>
        <begin position="319"/>
        <end position="378"/>
    </location>
</feature>
<comment type="caution">
    <text evidence="4">The sequence shown here is derived from an EMBL/GenBank/DDBJ whole genome shotgun (WGS) entry which is preliminary data.</text>
</comment>
<sequence>MKKLFIGFAVIALVMLAAGCKKGESAMDTPETHVAAGHKYLENRQYDAAIAAFERAIDLDHRCAGAYSGIGYVYLRQSEDSTGETRKTLLDDAMDMFEKAMGLDVDDIYGKIGKARVMIERGDARNARMLAKAAAQEDKENIEGALWWGIAAGCVGDWDEADYALKRANELDPTNPEVQDAWDRLAMARRLMQGVDDQNYRAIAFNYRIGRADAAALFARELDLSRLERRSVTSYGGPVFVGPGEPDTGAVAYYATDIAEHWALPEINLCIETGLMEAYPDGSFLPDAKLNRSEFAMLAAKVLSLTTGDPDLMTRGMTGDSIFKDVRADNFAYGAIVACTSRGILAGDPDGFFRPLDFITGTDAVNAVRTVETILAHY</sequence>
<name>A0A1F5F7F8_9BACT</name>
<reference evidence="4 5" key="1">
    <citation type="journal article" date="2016" name="Nat. Commun.">
        <title>Thousands of microbial genomes shed light on interconnected biogeochemical processes in an aquifer system.</title>
        <authorList>
            <person name="Anantharaman K."/>
            <person name="Brown C.T."/>
            <person name="Hug L.A."/>
            <person name="Sharon I."/>
            <person name="Castelle C.J."/>
            <person name="Probst A.J."/>
            <person name="Thomas B.C."/>
            <person name="Singh A."/>
            <person name="Wilkins M.J."/>
            <person name="Karaoz U."/>
            <person name="Brodie E.L."/>
            <person name="Williams K.H."/>
            <person name="Hubbard S.S."/>
            <person name="Banfield J.F."/>
        </authorList>
    </citation>
    <scope>NUCLEOTIDE SEQUENCE [LARGE SCALE GENOMIC DNA]</scope>
</reference>
<dbReference type="Gene3D" id="1.25.40.10">
    <property type="entry name" value="Tetratricopeptide repeat domain"/>
    <property type="match status" value="1"/>
</dbReference>
<feature type="signal peptide" evidence="2">
    <location>
        <begin position="1"/>
        <end position="17"/>
    </location>
</feature>
<gene>
    <name evidence="4" type="ORF">A2Y64_05435</name>
</gene>
<dbReference type="Proteomes" id="UP000177187">
    <property type="component" value="Unassembled WGS sequence"/>
</dbReference>
<accession>A0A1F5F7F8</accession>
<proteinExistence type="predicted"/>